<feature type="transmembrane region" description="Helical" evidence="5">
    <location>
        <begin position="44"/>
        <end position="62"/>
    </location>
</feature>
<keyword evidence="4 5" id="KW-0472">Membrane</keyword>
<comment type="subcellular location">
    <subcellularLocation>
        <location evidence="1">Membrane</location>
        <topology evidence="1">Multi-pass membrane protein</topology>
    </subcellularLocation>
</comment>
<reference evidence="7" key="1">
    <citation type="submission" date="2019-05" db="EMBL/GenBank/DDBJ databases">
        <title>Flavobacterium profundi sp. nov., isolated from a deep-sea seamount.</title>
        <authorList>
            <person name="Zhang D.-C."/>
        </authorList>
    </citation>
    <scope>NUCLEOTIDE SEQUENCE [LARGE SCALE GENOMIC DNA]</scope>
    <source>
        <strain evidence="7">TP390</strain>
    </source>
</reference>
<dbReference type="EMBL" id="WQLW01000002">
    <property type="protein sequence ID" value="MVO08457.1"/>
    <property type="molecule type" value="Genomic_DNA"/>
</dbReference>
<keyword evidence="7" id="KW-1185">Reference proteome</keyword>
<sequence>MDKKTLSIVSYITIIGWLIAYLIYQGKPDKSSLERYHLKQSLGIGVLGVLNFVVEAILTTLISYSLGIIFTITGILIFILWIIGIINAANAEEKPLPIIGSFFVDKFDFIK</sequence>
<gene>
    <name evidence="6" type="ORF">GOQ30_04675</name>
</gene>
<dbReference type="Pfam" id="PF09685">
    <property type="entry name" value="MamF_MmsF"/>
    <property type="match status" value="1"/>
</dbReference>
<dbReference type="InterPro" id="IPR019109">
    <property type="entry name" value="MamF_MmsF"/>
</dbReference>
<dbReference type="Proteomes" id="UP000431264">
    <property type="component" value="Unassembled WGS sequence"/>
</dbReference>
<proteinExistence type="predicted"/>
<dbReference type="AlphaFoldDB" id="A0A6I4IS54"/>
<dbReference type="RefSeq" id="WP_140996846.1">
    <property type="nucleotide sequence ID" value="NZ_VDCZ01000002.1"/>
</dbReference>
<accession>A0A6I4IS54</accession>
<evidence type="ECO:0000256" key="2">
    <source>
        <dbReference type="ARBA" id="ARBA00022692"/>
    </source>
</evidence>
<evidence type="ECO:0000256" key="5">
    <source>
        <dbReference type="SAM" id="Phobius"/>
    </source>
</evidence>
<evidence type="ECO:0000313" key="7">
    <source>
        <dbReference type="Proteomes" id="UP000431264"/>
    </source>
</evidence>
<evidence type="ECO:0000256" key="4">
    <source>
        <dbReference type="ARBA" id="ARBA00023136"/>
    </source>
</evidence>
<name>A0A6I4IS54_9FLAO</name>
<evidence type="ECO:0000256" key="3">
    <source>
        <dbReference type="ARBA" id="ARBA00022989"/>
    </source>
</evidence>
<organism evidence="6 7">
    <name type="scientific">Flavobacterium profundi</name>
    <dbReference type="NCBI Taxonomy" id="1774945"/>
    <lineage>
        <taxon>Bacteria</taxon>
        <taxon>Pseudomonadati</taxon>
        <taxon>Bacteroidota</taxon>
        <taxon>Flavobacteriia</taxon>
        <taxon>Flavobacteriales</taxon>
        <taxon>Flavobacteriaceae</taxon>
        <taxon>Flavobacterium</taxon>
    </lineage>
</organism>
<feature type="transmembrane region" description="Helical" evidence="5">
    <location>
        <begin position="68"/>
        <end position="89"/>
    </location>
</feature>
<evidence type="ECO:0000256" key="1">
    <source>
        <dbReference type="ARBA" id="ARBA00004141"/>
    </source>
</evidence>
<comment type="caution">
    <text evidence="6">The sequence shown here is derived from an EMBL/GenBank/DDBJ whole genome shotgun (WGS) entry which is preliminary data.</text>
</comment>
<feature type="transmembrane region" description="Helical" evidence="5">
    <location>
        <begin position="6"/>
        <end position="24"/>
    </location>
</feature>
<dbReference type="OrthoDB" id="6400719at2"/>
<keyword evidence="2 5" id="KW-0812">Transmembrane</keyword>
<evidence type="ECO:0000313" key="6">
    <source>
        <dbReference type="EMBL" id="MVO08457.1"/>
    </source>
</evidence>
<protein>
    <submittedName>
        <fullName evidence="6">DUF4870 domain-containing protein</fullName>
    </submittedName>
</protein>
<keyword evidence="3 5" id="KW-1133">Transmembrane helix</keyword>